<dbReference type="OrthoDB" id="2650482at2759"/>
<evidence type="ECO:0000313" key="1">
    <source>
        <dbReference type="EMBL" id="KIM56891.1"/>
    </source>
</evidence>
<organism evidence="1 2">
    <name type="scientific">Scleroderma citrinum Foug A</name>
    <dbReference type="NCBI Taxonomy" id="1036808"/>
    <lineage>
        <taxon>Eukaryota</taxon>
        <taxon>Fungi</taxon>
        <taxon>Dikarya</taxon>
        <taxon>Basidiomycota</taxon>
        <taxon>Agaricomycotina</taxon>
        <taxon>Agaricomycetes</taxon>
        <taxon>Agaricomycetidae</taxon>
        <taxon>Boletales</taxon>
        <taxon>Sclerodermatineae</taxon>
        <taxon>Sclerodermataceae</taxon>
        <taxon>Scleroderma</taxon>
    </lineage>
</organism>
<keyword evidence="2" id="KW-1185">Reference proteome</keyword>
<dbReference type="SUPFAM" id="SSF48452">
    <property type="entry name" value="TPR-like"/>
    <property type="match status" value="1"/>
</dbReference>
<dbReference type="InParanoid" id="A0A0C3DLE5"/>
<dbReference type="Proteomes" id="UP000053989">
    <property type="component" value="Unassembled WGS sequence"/>
</dbReference>
<evidence type="ECO:0000313" key="2">
    <source>
        <dbReference type="Proteomes" id="UP000053989"/>
    </source>
</evidence>
<sequence length="1057" mass="118411">MVCDLDEAISLHRSALDVRPAGHSDRSDSLYSLALCFNDRYNKQGTIADLEEAITFGRAALELHSSGHSHRALTLFNLAISLRDRFLKLDTDCDLDEAILLHQSVLDLRPVGHSDRSSSLHSLALCFSDRYNEHHTITDLEEAITLGRVALELHSPGHSCRVFTLDNLAIYLRERFLTLDMDCDLNEAISLHRSALDLCPAGHSDRSDLLHSLALCFSDRYNKQSAIEDLEEAITLGRAALELRSPGHSCRVFTLNHLAIFLKDRFLKLDTGCDLSEAIALHRSVLDLHPAGHSDWLRSLNQLANCLSPRFEKLDAAADLDELISLHRAILDFHPQGHHDHAKSINKLLLLVRKRIQRHDMAADLDECISLGRSALASCEAGNPGRATYLHDLVTDLRSRFRKLENISDVQEAHPDNAVSLHKLLIYVKDLIDDGDVTPVVDGIVAIARVALKLCPTGRPDHVMSLTTLAAFLLRRFQQQGAIVDSDEAITLYQAVLEVCQSGNLASAPHLHDLAQCLSERFTRLAMSTDLDDAIKFEQVALALRPQGHPDHAESLSSLFNYRQLKMKGRGASTQSARPTDTTSGSRFKCLIGDIVLDVLEGFPPRLLDICTGKLCDRDSQVAQFEKSGEYNQLLSSASAMDALAQVTRIREVVSAYFRYVTLSHRWGKFEPLLRDIDGRVVYDLDPTDGISKLQFFCQECCRHGYLWAWSDTCCIDKESSTELQEAIGSMFSCSVWFKRGWTLQELLAPHTMLFFTRDWSLYRGSSSNHKEDSAILSELEQATGIISRHLTDFHPSVDDARSRLQWASTRCTTRPEDIAYSLLGVFSLHIPVLYGESAENALGRLLAEVISKSGDTSILDWVGRSSAFHSCFPATIIPYQTLPLSLPDLTTLLSTGRIRQLFFLRTVRKMHQALSNLPLAKFANFRLILPCIVHRIKTMTLTRVDTSTATHVHQIQAVGLAPIDIALSERLENTVKKVPYILIRPWHPNLLHPAVDTDDAWTHQWLTRLEQPFSALLLKELPHHEYRRVASFCHIIARPTDSAGMLKGEVNTLTIV</sequence>
<evidence type="ECO:0008006" key="3">
    <source>
        <dbReference type="Google" id="ProtNLM"/>
    </source>
</evidence>
<dbReference type="EMBL" id="KN822108">
    <property type="protein sequence ID" value="KIM56891.1"/>
    <property type="molecule type" value="Genomic_DNA"/>
</dbReference>
<reference evidence="2" key="2">
    <citation type="submission" date="2015-01" db="EMBL/GenBank/DDBJ databases">
        <title>Evolutionary Origins and Diversification of the Mycorrhizal Mutualists.</title>
        <authorList>
            <consortium name="DOE Joint Genome Institute"/>
            <consortium name="Mycorrhizal Genomics Consortium"/>
            <person name="Kohler A."/>
            <person name="Kuo A."/>
            <person name="Nagy L.G."/>
            <person name="Floudas D."/>
            <person name="Copeland A."/>
            <person name="Barry K.W."/>
            <person name="Cichocki N."/>
            <person name="Veneault-Fourrey C."/>
            <person name="LaButti K."/>
            <person name="Lindquist E.A."/>
            <person name="Lipzen A."/>
            <person name="Lundell T."/>
            <person name="Morin E."/>
            <person name="Murat C."/>
            <person name="Riley R."/>
            <person name="Ohm R."/>
            <person name="Sun H."/>
            <person name="Tunlid A."/>
            <person name="Henrissat B."/>
            <person name="Grigoriev I.V."/>
            <person name="Hibbett D.S."/>
            <person name="Martin F."/>
        </authorList>
    </citation>
    <scope>NUCLEOTIDE SEQUENCE [LARGE SCALE GENOMIC DNA]</scope>
    <source>
        <strain evidence="2">Foug A</strain>
    </source>
</reference>
<protein>
    <recommendedName>
        <fullName evidence="3">Heterokaryon incompatibility domain-containing protein</fullName>
    </recommendedName>
</protein>
<dbReference type="HOGENOM" id="CLU_000288_138_6_1"/>
<reference evidence="1 2" key="1">
    <citation type="submission" date="2014-04" db="EMBL/GenBank/DDBJ databases">
        <authorList>
            <consortium name="DOE Joint Genome Institute"/>
            <person name="Kuo A."/>
            <person name="Kohler A."/>
            <person name="Nagy L.G."/>
            <person name="Floudas D."/>
            <person name="Copeland A."/>
            <person name="Barry K.W."/>
            <person name="Cichocki N."/>
            <person name="Veneault-Fourrey C."/>
            <person name="LaButti K."/>
            <person name="Lindquist E.A."/>
            <person name="Lipzen A."/>
            <person name="Lundell T."/>
            <person name="Morin E."/>
            <person name="Murat C."/>
            <person name="Sun H."/>
            <person name="Tunlid A."/>
            <person name="Henrissat B."/>
            <person name="Grigoriev I.V."/>
            <person name="Hibbett D.S."/>
            <person name="Martin F."/>
            <person name="Nordberg H.P."/>
            <person name="Cantor M.N."/>
            <person name="Hua S.X."/>
        </authorList>
    </citation>
    <scope>NUCLEOTIDE SEQUENCE [LARGE SCALE GENOMIC DNA]</scope>
    <source>
        <strain evidence="1 2">Foug A</strain>
    </source>
</reference>
<dbReference type="PANTHER" id="PTHR10622">
    <property type="entry name" value="HET DOMAIN-CONTAINING PROTEIN"/>
    <property type="match status" value="1"/>
</dbReference>
<name>A0A0C3DLE5_9AGAM</name>
<gene>
    <name evidence="1" type="ORF">SCLCIDRAFT_197886</name>
</gene>
<dbReference type="InterPro" id="IPR011990">
    <property type="entry name" value="TPR-like_helical_dom_sf"/>
</dbReference>
<dbReference type="Gene3D" id="1.25.40.10">
    <property type="entry name" value="Tetratricopeptide repeat domain"/>
    <property type="match status" value="3"/>
</dbReference>
<proteinExistence type="predicted"/>
<dbReference type="AlphaFoldDB" id="A0A0C3DLE5"/>
<dbReference type="PANTHER" id="PTHR10622:SF10">
    <property type="entry name" value="HET DOMAIN-CONTAINING PROTEIN"/>
    <property type="match status" value="1"/>
</dbReference>
<dbReference type="STRING" id="1036808.A0A0C3DLE5"/>
<accession>A0A0C3DLE5</accession>